<dbReference type="PROSITE" id="PS51257">
    <property type="entry name" value="PROKAR_LIPOPROTEIN"/>
    <property type="match status" value="1"/>
</dbReference>
<accession>A0A928YQ04</accession>
<evidence type="ECO:0000256" key="4">
    <source>
        <dbReference type="PROSITE-ProRule" id="PRU00277"/>
    </source>
</evidence>
<protein>
    <recommendedName>
        <fullName evidence="2 4">peptidylprolyl isomerase</fullName>
        <ecNumber evidence="2 4">5.2.1.8</ecNumber>
    </recommendedName>
</protein>
<dbReference type="RefSeq" id="WP_196933870.1">
    <property type="nucleotide sequence ID" value="NZ_MU158697.1"/>
</dbReference>
<dbReference type="EC" id="5.2.1.8" evidence="2 4"/>
<evidence type="ECO:0000313" key="7">
    <source>
        <dbReference type="Proteomes" id="UP000616201"/>
    </source>
</evidence>
<evidence type="ECO:0000256" key="1">
    <source>
        <dbReference type="ARBA" id="ARBA00000971"/>
    </source>
</evidence>
<evidence type="ECO:0000256" key="2">
    <source>
        <dbReference type="ARBA" id="ARBA00013194"/>
    </source>
</evidence>
<gene>
    <name evidence="6" type="ORF">C4F49_08465</name>
</gene>
<keyword evidence="4" id="KW-0413">Isomerase</keyword>
<comment type="catalytic activity">
    <reaction evidence="1 4">
        <text>[protein]-peptidylproline (omega=180) = [protein]-peptidylproline (omega=0)</text>
        <dbReference type="Rhea" id="RHEA:16237"/>
        <dbReference type="Rhea" id="RHEA-COMP:10747"/>
        <dbReference type="Rhea" id="RHEA-COMP:10748"/>
        <dbReference type="ChEBI" id="CHEBI:83833"/>
        <dbReference type="ChEBI" id="CHEBI:83834"/>
        <dbReference type="EC" id="5.2.1.8"/>
    </reaction>
</comment>
<dbReference type="GO" id="GO:0003755">
    <property type="term" value="F:peptidyl-prolyl cis-trans isomerase activity"/>
    <property type="evidence" value="ECO:0007669"/>
    <property type="project" value="UniProtKB-KW"/>
</dbReference>
<dbReference type="Proteomes" id="UP000616201">
    <property type="component" value="Unassembled WGS sequence"/>
</dbReference>
<keyword evidence="7" id="KW-1185">Reference proteome</keyword>
<evidence type="ECO:0000256" key="3">
    <source>
        <dbReference type="ARBA" id="ARBA00023110"/>
    </source>
</evidence>
<dbReference type="PROSITE" id="PS50059">
    <property type="entry name" value="FKBP_PPIASE"/>
    <property type="match status" value="1"/>
</dbReference>
<evidence type="ECO:0000313" key="6">
    <source>
        <dbReference type="EMBL" id="MBE8713711.1"/>
    </source>
</evidence>
<dbReference type="Gene3D" id="3.10.50.40">
    <property type="match status" value="1"/>
</dbReference>
<dbReference type="AlphaFoldDB" id="A0A928YQ04"/>
<evidence type="ECO:0000259" key="5">
    <source>
        <dbReference type="PROSITE" id="PS50059"/>
    </source>
</evidence>
<dbReference type="EMBL" id="PRDK01000005">
    <property type="protein sequence ID" value="MBE8713711.1"/>
    <property type="molecule type" value="Genomic_DNA"/>
</dbReference>
<name>A0A928YQ04_9SPHI</name>
<comment type="caution">
    <text evidence="6">The sequence shown here is derived from an EMBL/GenBank/DDBJ whole genome shotgun (WGS) entry which is preliminary data.</text>
</comment>
<dbReference type="InterPro" id="IPR046357">
    <property type="entry name" value="PPIase_dom_sf"/>
</dbReference>
<proteinExistence type="predicted"/>
<organism evidence="6 7">
    <name type="scientific">Sphingobacterium hungaricum</name>
    <dbReference type="NCBI Taxonomy" id="2082723"/>
    <lineage>
        <taxon>Bacteria</taxon>
        <taxon>Pseudomonadati</taxon>
        <taxon>Bacteroidota</taxon>
        <taxon>Sphingobacteriia</taxon>
        <taxon>Sphingobacteriales</taxon>
        <taxon>Sphingobacteriaceae</taxon>
        <taxon>Sphingobacterium</taxon>
    </lineage>
</organism>
<sequence length="199" mass="22222">MNYFIKFLSITSLIAVIFSSCNKSDDFDNEYYKEQQRLDSTLNAQKNVLKTYAEENFTTPILDTATGIWWELLEENENDAYTYNLAYAGFLYVVPPTVKVIFSGELLNGVQVEGGAEPVEKIVGGSQGLPLAWQYAFYPRTLPYDGISRTVGGFTPKGLKLGAKIQFVTSSVWAYDNVAKGNIPADSPLHYTIEVTEIK</sequence>
<reference evidence="6" key="1">
    <citation type="submission" date="2018-02" db="EMBL/GenBank/DDBJ databases">
        <authorList>
            <person name="Vasarhelyi B.M."/>
            <person name="Deshmukh S."/>
            <person name="Balint B."/>
            <person name="Kukolya J."/>
        </authorList>
    </citation>
    <scope>NUCLEOTIDE SEQUENCE</scope>
    <source>
        <strain evidence="6">KB22</strain>
    </source>
</reference>
<keyword evidence="3 4" id="KW-0697">Rotamase</keyword>
<dbReference type="SUPFAM" id="SSF54534">
    <property type="entry name" value="FKBP-like"/>
    <property type="match status" value="1"/>
</dbReference>
<feature type="domain" description="PPIase FKBP-type" evidence="5">
    <location>
        <begin position="95"/>
        <end position="199"/>
    </location>
</feature>
<dbReference type="InterPro" id="IPR001179">
    <property type="entry name" value="PPIase_FKBP_dom"/>
</dbReference>